<dbReference type="Pfam" id="PF18912">
    <property type="entry name" value="DZR_2"/>
    <property type="match status" value="1"/>
</dbReference>
<evidence type="ECO:0000256" key="1">
    <source>
        <dbReference type="ARBA" id="ARBA00008007"/>
    </source>
</evidence>
<evidence type="ECO:0000313" key="4">
    <source>
        <dbReference type="EMBL" id="RIA55360.1"/>
    </source>
</evidence>
<evidence type="ECO:0000259" key="2">
    <source>
        <dbReference type="Pfam" id="PF00156"/>
    </source>
</evidence>
<keyword evidence="5" id="KW-1185">Reference proteome</keyword>
<proteinExistence type="inferred from homology"/>
<dbReference type="InterPro" id="IPR029057">
    <property type="entry name" value="PRTase-like"/>
</dbReference>
<accession>A0A397Q1I0</accession>
<dbReference type="AlphaFoldDB" id="A0A397Q1I0"/>
<feature type="domain" description="Double zinc ribbon" evidence="3">
    <location>
        <begin position="26"/>
        <end position="72"/>
    </location>
</feature>
<evidence type="ECO:0000259" key="3">
    <source>
        <dbReference type="Pfam" id="PF18912"/>
    </source>
</evidence>
<dbReference type="RefSeq" id="WP_245410325.1">
    <property type="nucleotide sequence ID" value="NZ_QXDF01000001.1"/>
</dbReference>
<dbReference type="PANTHER" id="PTHR47505:SF1">
    <property type="entry name" value="DNA UTILIZATION PROTEIN YHGH"/>
    <property type="match status" value="1"/>
</dbReference>
<reference evidence="4 5" key="1">
    <citation type="submission" date="2018-08" db="EMBL/GenBank/DDBJ databases">
        <title>Genomic Encyclopedia of Archaeal and Bacterial Type Strains, Phase II (KMG-II): from individual species to whole genera.</title>
        <authorList>
            <person name="Goeker M."/>
        </authorList>
    </citation>
    <scope>NUCLEOTIDE SEQUENCE [LARGE SCALE GENOMIC DNA]</scope>
    <source>
        <strain evidence="4 5">DSM 5002</strain>
    </source>
</reference>
<dbReference type="Gene3D" id="3.40.50.2020">
    <property type="match status" value="1"/>
</dbReference>
<dbReference type="SUPFAM" id="SSF53271">
    <property type="entry name" value="PRTase-like"/>
    <property type="match status" value="1"/>
</dbReference>
<evidence type="ECO:0000313" key="5">
    <source>
        <dbReference type="Proteomes" id="UP000266273"/>
    </source>
</evidence>
<protein>
    <submittedName>
        <fullName evidence="4">ComF family protein</fullName>
    </submittedName>
</protein>
<organism evidence="4 5">
    <name type="scientific">Dichotomicrobium thermohalophilum</name>
    <dbReference type="NCBI Taxonomy" id="933063"/>
    <lineage>
        <taxon>Bacteria</taxon>
        <taxon>Pseudomonadati</taxon>
        <taxon>Pseudomonadota</taxon>
        <taxon>Alphaproteobacteria</taxon>
        <taxon>Hyphomicrobiales</taxon>
        <taxon>Hyphomicrobiaceae</taxon>
        <taxon>Dichotomicrobium</taxon>
    </lineage>
</organism>
<dbReference type="InterPro" id="IPR044005">
    <property type="entry name" value="DZR_2"/>
</dbReference>
<dbReference type="PANTHER" id="PTHR47505">
    <property type="entry name" value="DNA UTILIZATION PROTEIN YHGH"/>
    <property type="match status" value="1"/>
</dbReference>
<gene>
    <name evidence="4" type="ORF">BXY53_0422</name>
</gene>
<dbReference type="InterPro" id="IPR051910">
    <property type="entry name" value="ComF/GntX_DNA_util-trans"/>
</dbReference>
<feature type="domain" description="Phosphoribosyltransferase" evidence="2">
    <location>
        <begin position="157"/>
        <end position="250"/>
    </location>
</feature>
<dbReference type="Proteomes" id="UP000266273">
    <property type="component" value="Unassembled WGS sequence"/>
</dbReference>
<comment type="caution">
    <text evidence="4">The sequence shown here is derived from an EMBL/GenBank/DDBJ whole genome shotgun (WGS) entry which is preliminary data.</text>
</comment>
<name>A0A397Q1I0_9HYPH</name>
<dbReference type="EMBL" id="QXDF01000001">
    <property type="protein sequence ID" value="RIA55360.1"/>
    <property type="molecule type" value="Genomic_DNA"/>
</dbReference>
<dbReference type="CDD" id="cd06223">
    <property type="entry name" value="PRTases_typeI"/>
    <property type="match status" value="1"/>
</dbReference>
<dbReference type="InterPro" id="IPR000836">
    <property type="entry name" value="PRTase_dom"/>
</dbReference>
<sequence length="260" mass="28435">MALPSHIERTSGLRSWAAAGLRYLGDLVLPPVCIVCHDPLDRHNALCPRCWNGLRFIRPPLCHRLGLPLPYDAGDQAVSSMALRHPPLYDRARAALAFDGVARELIHAFKYADRHEAVPLFSQWMSDAGRALIAEADVIAPVPLHPWRLLRRRFNQSAVLAGRLARAHDKPMVLGLKRVRYTQQQVGLAFGERRANVEGAFRVPPGRAQALAGKHVLLIDDVITTGATVEACALALKDAGATAVDVLAVARVTDLERPTA</sequence>
<comment type="similarity">
    <text evidence="1">Belongs to the ComF/GntX family.</text>
</comment>
<dbReference type="Pfam" id="PF00156">
    <property type="entry name" value="Pribosyltran"/>
    <property type="match status" value="1"/>
</dbReference>